<dbReference type="InterPro" id="IPR045851">
    <property type="entry name" value="AMP-bd_C_sf"/>
</dbReference>
<dbReference type="Pfam" id="PF22818">
    <property type="entry name" value="ApeI-like"/>
    <property type="match status" value="1"/>
</dbReference>
<keyword evidence="4" id="KW-1185">Reference proteome</keyword>
<reference evidence="3 4" key="1">
    <citation type="submission" date="2020-02" db="EMBL/GenBank/DDBJ databases">
        <authorList>
            <person name="Hogendoorn C."/>
        </authorList>
    </citation>
    <scope>NUCLEOTIDE SEQUENCE [LARGE SCALE GENOMIC DNA]</scope>
    <source>
        <strain evidence="3">METHB21</strain>
    </source>
</reference>
<dbReference type="InterPro" id="IPR042099">
    <property type="entry name" value="ANL_N_sf"/>
</dbReference>
<dbReference type="InterPro" id="IPR054545">
    <property type="entry name" value="ApeI-like"/>
</dbReference>
<dbReference type="Proteomes" id="UP000494216">
    <property type="component" value="Unassembled WGS sequence"/>
</dbReference>
<evidence type="ECO:0000259" key="2">
    <source>
        <dbReference type="Pfam" id="PF22818"/>
    </source>
</evidence>
<name>A0A8S0WKE6_9GAMM</name>
<protein>
    <submittedName>
        <fullName evidence="3">Acyl-coenzyme A synthetase/AMP-(Fatty) acid ligase</fullName>
    </submittedName>
</protein>
<dbReference type="EMBL" id="CADCXN010000083">
    <property type="protein sequence ID" value="CAA9891910.1"/>
    <property type="molecule type" value="Genomic_DNA"/>
</dbReference>
<dbReference type="Gene3D" id="3.30.300.30">
    <property type="match status" value="1"/>
</dbReference>
<dbReference type="PANTHER" id="PTHR45398:SF1">
    <property type="entry name" value="ENZYME, PUTATIVE (JCVI)-RELATED"/>
    <property type="match status" value="1"/>
</dbReference>
<dbReference type="InterPro" id="IPR000873">
    <property type="entry name" value="AMP-dep_synth/lig_dom"/>
</dbReference>
<sequence length="564" mass="64189">MSGELIPLSHCATAKRQDNLPLAFHAGHYYCADRFYAAVRHWVNLLQSQPFERYTLYTDDAYPFAVMLFALFHAGKEVWIPGNNRPGTAQQLQQQKCRLIGDWDKTQAFDYCLDSADYFNPAFLPLNSDTKLVIFTSGSTGQPKPIEKRLIQFQREIALLEKLWGKQLAAAAALSTVSHQHIYGLLFRVLWPLSAERCFHSRSYIDPELLADAIQDTPAYWIASPAHLKRLDRNSPWQTISALNAIFSSGGPLQYSTAQQILANSGQSVIEVFGSSESGGIAWRQQNRKPDTAWTLFEGMTLSCKDDRWHLHSPLAGKSGLPLDDQLDLQHDGRFFLQGRVDRIVKLEGKRVSLTELEQRLMDTQLIAEAFTVMIAKNRDEIGAVCVLNQKGLAQLKASGRNQLIKEIRIALYKWFEAVVLPRKWLFVDRLPLNAQGKIDQHILMQLLDGNYRKFPQVLGFEMTCDSIELMVKVPHKLIYFADHFSGYPILPGVVQIAWADYFGRLFFAIDEPFLNMEVIKFVKVIQPEDELKLTLDWKKDIGKLYFNFSSEAGMHSSGLLLSR</sequence>
<dbReference type="Gene3D" id="3.10.129.10">
    <property type="entry name" value="Hotdog Thioesterase"/>
    <property type="match status" value="1"/>
</dbReference>
<dbReference type="AlphaFoldDB" id="A0A8S0WKE6"/>
<evidence type="ECO:0000313" key="4">
    <source>
        <dbReference type="Proteomes" id="UP000494216"/>
    </source>
</evidence>
<feature type="domain" description="AMP-dependent synthetase/ligase" evidence="1">
    <location>
        <begin position="123"/>
        <end position="288"/>
    </location>
</feature>
<dbReference type="Pfam" id="PF00501">
    <property type="entry name" value="AMP-binding"/>
    <property type="match status" value="1"/>
</dbReference>
<organism evidence="3 4">
    <name type="scientific">Candidatus Methylobacter favarea</name>
    <dbReference type="NCBI Taxonomy" id="2707345"/>
    <lineage>
        <taxon>Bacteria</taxon>
        <taxon>Pseudomonadati</taxon>
        <taxon>Pseudomonadota</taxon>
        <taxon>Gammaproteobacteria</taxon>
        <taxon>Methylococcales</taxon>
        <taxon>Methylococcaceae</taxon>
        <taxon>Methylobacter</taxon>
    </lineage>
</organism>
<gene>
    <name evidence="3" type="ORF">METHB2_520017</name>
</gene>
<proteinExistence type="predicted"/>
<dbReference type="RefSeq" id="WP_174626724.1">
    <property type="nucleotide sequence ID" value="NZ_CADCXN010000083.1"/>
</dbReference>
<dbReference type="Gene3D" id="3.40.50.12780">
    <property type="entry name" value="N-terminal domain of ligase-like"/>
    <property type="match status" value="1"/>
</dbReference>
<dbReference type="SUPFAM" id="SSF56801">
    <property type="entry name" value="Acetyl-CoA synthetase-like"/>
    <property type="match status" value="1"/>
</dbReference>
<dbReference type="GO" id="GO:0016874">
    <property type="term" value="F:ligase activity"/>
    <property type="evidence" value="ECO:0007669"/>
    <property type="project" value="UniProtKB-KW"/>
</dbReference>
<dbReference type="SUPFAM" id="SSF54637">
    <property type="entry name" value="Thioesterase/thiol ester dehydrase-isomerase"/>
    <property type="match status" value="1"/>
</dbReference>
<feature type="domain" description="ApeI dehydratase-like" evidence="2">
    <location>
        <begin position="466"/>
        <end position="559"/>
    </location>
</feature>
<dbReference type="InterPro" id="IPR029069">
    <property type="entry name" value="HotDog_dom_sf"/>
</dbReference>
<dbReference type="PANTHER" id="PTHR45398">
    <property type="match status" value="1"/>
</dbReference>
<accession>A0A8S0WKE6</accession>
<evidence type="ECO:0000313" key="3">
    <source>
        <dbReference type="EMBL" id="CAA9891910.1"/>
    </source>
</evidence>
<keyword evidence="3" id="KW-0436">Ligase</keyword>
<dbReference type="PROSITE" id="PS00455">
    <property type="entry name" value="AMP_BINDING"/>
    <property type="match status" value="1"/>
</dbReference>
<evidence type="ECO:0000259" key="1">
    <source>
        <dbReference type="Pfam" id="PF00501"/>
    </source>
</evidence>
<comment type="caution">
    <text evidence="3">The sequence shown here is derived from an EMBL/GenBank/DDBJ whole genome shotgun (WGS) entry which is preliminary data.</text>
</comment>
<dbReference type="InterPro" id="IPR020845">
    <property type="entry name" value="AMP-binding_CS"/>
</dbReference>